<dbReference type="InterPro" id="IPR002569">
    <property type="entry name" value="Met_Sox_Rdtase_MsrA_dom"/>
</dbReference>
<dbReference type="Pfam" id="PF01625">
    <property type="entry name" value="PMSR"/>
    <property type="match status" value="1"/>
</dbReference>
<keyword evidence="5" id="KW-0732">Signal</keyword>
<proteinExistence type="inferred from homology"/>
<evidence type="ECO:0000256" key="4">
    <source>
        <dbReference type="HAMAP-Rule" id="MF_01401"/>
    </source>
</evidence>
<comment type="function">
    <text evidence="4">Has an important function as a repair enzyme for proteins that have been inactivated by oxidation. Catalyzes the reversible oxidation-reduction of methionine sulfoxide in proteins to methionine.</text>
</comment>
<feature type="active site" evidence="4">
    <location>
        <position position="64"/>
    </location>
</feature>
<keyword evidence="1 4" id="KW-0560">Oxidoreductase</keyword>
<evidence type="ECO:0000259" key="6">
    <source>
        <dbReference type="Pfam" id="PF01625"/>
    </source>
</evidence>
<evidence type="ECO:0000313" key="7">
    <source>
        <dbReference type="EMBL" id="SDN67511.1"/>
    </source>
</evidence>
<dbReference type="Gene3D" id="3.30.1060.10">
    <property type="entry name" value="Peptide methionine sulphoxide reductase MsrA"/>
    <property type="match status" value="1"/>
</dbReference>
<dbReference type="HAMAP" id="MF_01401">
    <property type="entry name" value="MsrA"/>
    <property type="match status" value="1"/>
</dbReference>
<accession>A0A1H0DC26</accession>
<dbReference type="PANTHER" id="PTHR43774">
    <property type="entry name" value="PEPTIDE METHIONINE SULFOXIDE REDUCTASE"/>
    <property type="match status" value="1"/>
</dbReference>
<dbReference type="EMBL" id="FNIT01000001">
    <property type="protein sequence ID" value="SDN67511.1"/>
    <property type="molecule type" value="Genomic_DNA"/>
</dbReference>
<dbReference type="InterPro" id="IPR036509">
    <property type="entry name" value="Met_Sox_Rdtase_MsrA_sf"/>
</dbReference>
<dbReference type="GO" id="GO:0008113">
    <property type="term" value="F:peptide-methionine (S)-S-oxide reductase activity"/>
    <property type="evidence" value="ECO:0007669"/>
    <property type="project" value="UniProtKB-UniRule"/>
</dbReference>
<gene>
    <name evidence="4" type="primary">msrA</name>
    <name evidence="7" type="ORF">SAMN05192530_101694</name>
</gene>
<feature type="chain" id="PRO_5011781922" description="Peptide methionine sulfoxide reductase MsrA" evidence="5">
    <location>
        <begin position="25"/>
        <end position="237"/>
    </location>
</feature>
<sequence>MAQSSQSRFSLPTLAMLAMGGAAAVVVLASNGAEADEAMRRVPAPPAETAAAAGPQTAVLAGGCFWGVEGVFEHVRGVTHVESGYAGGQAKTATYDEVSGGRTGHAESVRITYDPSQITYGEILQIYFSVAHDPTQLDRQGPDHGTQYRSAIFAQTPAQAAEAKRYIQQLDGAKTYGKPLVTRIETGAFYPAEEYHQDFMARNPAYPYIVVNDRPKVEALQKFFPERYRTEVAAKAG</sequence>
<dbReference type="PANTHER" id="PTHR43774:SF1">
    <property type="entry name" value="PEPTIDE METHIONINE SULFOXIDE REDUCTASE MSRA 2"/>
    <property type="match status" value="1"/>
</dbReference>
<evidence type="ECO:0000256" key="3">
    <source>
        <dbReference type="ARBA" id="ARBA00048782"/>
    </source>
</evidence>
<evidence type="ECO:0000256" key="5">
    <source>
        <dbReference type="SAM" id="SignalP"/>
    </source>
</evidence>
<dbReference type="EC" id="1.8.4.11" evidence="4"/>
<feature type="domain" description="Peptide methionine sulphoxide reductase MsrA" evidence="6">
    <location>
        <begin position="57"/>
        <end position="206"/>
    </location>
</feature>
<dbReference type="AlphaFoldDB" id="A0A1H0DC26"/>
<dbReference type="SUPFAM" id="SSF55068">
    <property type="entry name" value="Peptide methionine sulfoxide reductase"/>
    <property type="match status" value="1"/>
</dbReference>
<evidence type="ECO:0000256" key="1">
    <source>
        <dbReference type="ARBA" id="ARBA00023002"/>
    </source>
</evidence>
<evidence type="ECO:0000256" key="2">
    <source>
        <dbReference type="ARBA" id="ARBA00047806"/>
    </source>
</evidence>
<dbReference type="RefSeq" id="WP_090668791.1">
    <property type="nucleotide sequence ID" value="NZ_FNIT01000001.1"/>
</dbReference>
<dbReference type="STRING" id="1166073.SAMN05192530_101694"/>
<comment type="catalytic activity">
    <reaction evidence="2 4">
        <text>L-methionyl-[protein] + [thioredoxin]-disulfide + H2O = L-methionyl-(S)-S-oxide-[protein] + [thioredoxin]-dithiol</text>
        <dbReference type="Rhea" id="RHEA:14217"/>
        <dbReference type="Rhea" id="RHEA-COMP:10698"/>
        <dbReference type="Rhea" id="RHEA-COMP:10700"/>
        <dbReference type="Rhea" id="RHEA-COMP:12313"/>
        <dbReference type="Rhea" id="RHEA-COMP:12315"/>
        <dbReference type="ChEBI" id="CHEBI:15377"/>
        <dbReference type="ChEBI" id="CHEBI:16044"/>
        <dbReference type="ChEBI" id="CHEBI:29950"/>
        <dbReference type="ChEBI" id="CHEBI:44120"/>
        <dbReference type="ChEBI" id="CHEBI:50058"/>
        <dbReference type="EC" id="1.8.4.11"/>
    </reaction>
</comment>
<dbReference type="Proteomes" id="UP000198793">
    <property type="component" value="Unassembled WGS sequence"/>
</dbReference>
<protein>
    <recommendedName>
        <fullName evidence="4">Peptide methionine sulfoxide reductase MsrA</fullName>
        <shortName evidence="4">Protein-methionine-S-oxide reductase</shortName>
        <ecNumber evidence="4">1.8.4.11</ecNumber>
    </recommendedName>
    <alternativeName>
        <fullName evidence="4">Peptide-methionine (S)-S-oxide reductase</fullName>
        <shortName evidence="4">Peptide Met(O) reductase</shortName>
    </alternativeName>
</protein>
<organism evidence="7 8">
    <name type="scientific">Aureimonas jatrophae</name>
    <dbReference type="NCBI Taxonomy" id="1166073"/>
    <lineage>
        <taxon>Bacteria</taxon>
        <taxon>Pseudomonadati</taxon>
        <taxon>Pseudomonadota</taxon>
        <taxon>Alphaproteobacteria</taxon>
        <taxon>Hyphomicrobiales</taxon>
        <taxon>Aurantimonadaceae</taxon>
        <taxon>Aureimonas</taxon>
    </lineage>
</organism>
<keyword evidence="8" id="KW-1185">Reference proteome</keyword>
<comment type="similarity">
    <text evidence="4">Belongs to the MsrA Met sulfoxide reductase family.</text>
</comment>
<comment type="catalytic activity">
    <reaction evidence="3 4">
        <text>[thioredoxin]-disulfide + L-methionine + H2O = L-methionine (S)-S-oxide + [thioredoxin]-dithiol</text>
        <dbReference type="Rhea" id="RHEA:19993"/>
        <dbReference type="Rhea" id="RHEA-COMP:10698"/>
        <dbReference type="Rhea" id="RHEA-COMP:10700"/>
        <dbReference type="ChEBI" id="CHEBI:15377"/>
        <dbReference type="ChEBI" id="CHEBI:29950"/>
        <dbReference type="ChEBI" id="CHEBI:50058"/>
        <dbReference type="ChEBI" id="CHEBI:57844"/>
        <dbReference type="ChEBI" id="CHEBI:58772"/>
        <dbReference type="EC" id="1.8.4.11"/>
    </reaction>
</comment>
<evidence type="ECO:0000313" key="8">
    <source>
        <dbReference type="Proteomes" id="UP000198793"/>
    </source>
</evidence>
<feature type="signal peptide" evidence="5">
    <location>
        <begin position="1"/>
        <end position="24"/>
    </location>
</feature>
<dbReference type="OrthoDB" id="4174719at2"/>
<name>A0A1H0DC26_9HYPH</name>
<dbReference type="GO" id="GO:0033744">
    <property type="term" value="F:L-methionine:thioredoxin-disulfide S-oxidoreductase activity"/>
    <property type="evidence" value="ECO:0007669"/>
    <property type="project" value="RHEA"/>
</dbReference>
<dbReference type="NCBIfam" id="TIGR00401">
    <property type="entry name" value="msrA"/>
    <property type="match status" value="1"/>
</dbReference>
<reference evidence="7 8" key="1">
    <citation type="submission" date="2016-10" db="EMBL/GenBank/DDBJ databases">
        <authorList>
            <person name="de Groot N.N."/>
        </authorList>
    </citation>
    <scope>NUCLEOTIDE SEQUENCE [LARGE SCALE GENOMIC DNA]</scope>
    <source>
        <strain evidence="8">L7-484,KACC 16230,DSM 25025</strain>
    </source>
</reference>